<gene>
    <name evidence="1" type="ORF">BTQ06_04750</name>
</gene>
<sequence length="316" mass="35086">MAACAMAQGNWNTGMVKSTEVKTESIEKVENFLGMTKKNGKEDGFWPEPQVTDVGVKSNAKWARLAAVAVATFNTLAMIRIVEKQLDIANEYYKLSRRNWDRFREIFEPCERKEIAEACSAPLYQEKYDQQAADYMNEVDRTFGVAEDRIMDLYKRYGICHDPSLSRDIALARSQVAGDSGNFAYRYEEFRKIARDDVRWNRRSQALNRGRDLPSDAVKYAKAAADAFNEQGNMLGSAAQGAMNALGYFSARSETTYPQAPRRAQSPYLVGQAPNGVYGWIGNNPMPVGADVSGAQYTAQNFIGSSIGAQNPGTGV</sequence>
<accession>A0A2A2CG91</accession>
<name>A0A2A2CG91_ECOLX</name>
<protein>
    <submittedName>
        <fullName evidence="1">Uncharacterized protein</fullName>
    </submittedName>
</protein>
<evidence type="ECO:0000313" key="2">
    <source>
        <dbReference type="Proteomes" id="UP000218543"/>
    </source>
</evidence>
<reference evidence="1 2" key="1">
    <citation type="submission" date="2016-12" db="EMBL/GenBank/DDBJ databases">
        <title>Real-Time Genomic Investigation Underlying the Public Health Response to a Shiga Toxin-Producing Escherichia Coli O26:H11 Outbreak in a Nursery.</title>
        <authorList>
            <person name="Ferdous M."/>
            <person name="Moran-Gilad J."/>
            <person name="Rossen J.W."/>
            <person name="Gdalevich M."/>
        </authorList>
    </citation>
    <scope>NUCLEOTIDE SEQUENCE [LARGE SCALE GENOMIC DNA]</scope>
    <source>
        <strain evidence="1 2">STEC 514-2</strain>
    </source>
</reference>
<dbReference type="RefSeq" id="WP_095586002.1">
    <property type="nucleotide sequence ID" value="NZ_MRVZ01000012.1"/>
</dbReference>
<dbReference type="AlphaFoldDB" id="A0A2A2CG91"/>
<organism evidence="1 2">
    <name type="scientific">Escherichia coli</name>
    <dbReference type="NCBI Taxonomy" id="562"/>
    <lineage>
        <taxon>Bacteria</taxon>
        <taxon>Pseudomonadati</taxon>
        <taxon>Pseudomonadota</taxon>
        <taxon>Gammaproteobacteria</taxon>
        <taxon>Enterobacterales</taxon>
        <taxon>Enterobacteriaceae</taxon>
        <taxon>Escherichia</taxon>
    </lineage>
</organism>
<comment type="caution">
    <text evidence="1">The sequence shown here is derived from an EMBL/GenBank/DDBJ whole genome shotgun (WGS) entry which is preliminary data.</text>
</comment>
<dbReference type="Proteomes" id="UP000218543">
    <property type="component" value="Unassembled WGS sequence"/>
</dbReference>
<dbReference type="EMBL" id="MRVZ01000012">
    <property type="protein sequence ID" value="PAU25797.1"/>
    <property type="molecule type" value="Genomic_DNA"/>
</dbReference>
<evidence type="ECO:0000313" key="1">
    <source>
        <dbReference type="EMBL" id="PAU25797.1"/>
    </source>
</evidence>
<proteinExistence type="predicted"/>